<accession>A0ABM8I6J5</accession>
<evidence type="ECO:0000256" key="2">
    <source>
        <dbReference type="ARBA" id="ARBA00022448"/>
    </source>
</evidence>
<feature type="transmembrane region" description="Helical" evidence="12">
    <location>
        <begin position="31"/>
        <end position="49"/>
    </location>
</feature>
<evidence type="ECO:0000256" key="5">
    <source>
        <dbReference type="ARBA" id="ARBA00022826"/>
    </source>
</evidence>
<keyword evidence="10 12" id="KW-0472">Membrane</keyword>
<dbReference type="SUPFAM" id="SSF116726">
    <property type="entry name" value="TrkA C-terminal domain-like"/>
    <property type="match status" value="2"/>
</dbReference>
<keyword evidence="7" id="KW-0630">Potassium</keyword>
<evidence type="ECO:0000256" key="3">
    <source>
        <dbReference type="ARBA" id="ARBA00022538"/>
    </source>
</evidence>
<evidence type="ECO:0000256" key="6">
    <source>
        <dbReference type="ARBA" id="ARBA00022882"/>
    </source>
</evidence>
<dbReference type="Pfam" id="PF00520">
    <property type="entry name" value="Ion_trans"/>
    <property type="match status" value="1"/>
</dbReference>
<organism evidence="14 15">
    <name type="scientific">Claveliimonas bilis</name>
    <dbReference type="NCBI Taxonomy" id="3028070"/>
    <lineage>
        <taxon>Bacteria</taxon>
        <taxon>Bacillati</taxon>
        <taxon>Bacillota</taxon>
        <taxon>Clostridia</taxon>
        <taxon>Lachnospirales</taxon>
        <taxon>Lachnospiraceae</taxon>
        <taxon>Claveliimonas</taxon>
    </lineage>
</organism>
<dbReference type="InterPro" id="IPR027359">
    <property type="entry name" value="Volt_channel_dom_sf"/>
</dbReference>
<feature type="domain" description="RCK C-terminal" evidence="13">
    <location>
        <begin position="321"/>
        <end position="402"/>
    </location>
</feature>
<evidence type="ECO:0000256" key="12">
    <source>
        <dbReference type="SAM" id="Phobius"/>
    </source>
</evidence>
<evidence type="ECO:0000256" key="4">
    <source>
        <dbReference type="ARBA" id="ARBA00022692"/>
    </source>
</evidence>
<evidence type="ECO:0000256" key="8">
    <source>
        <dbReference type="ARBA" id="ARBA00022989"/>
    </source>
</evidence>
<dbReference type="InterPro" id="IPR005821">
    <property type="entry name" value="Ion_trans_dom"/>
</dbReference>
<dbReference type="Gene3D" id="1.10.287.70">
    <property type="match status" value="1"/>
</dbReference>
<evidence type="ECO:0000313" key="14">
    <source>
        <dbReference type="EMBL" id="BDZ76750.1"/>
    </source>
</evidence>
<evidence type="ECO:0000259" key="13">
    <source>
        <dbReference type="PROSITE" id="PS51202"/>
    </source>
</evidence>
<dbReference type="PANTHER" id="PTHR11537">
    <property type="entry name" value="VOLTAGE-GATED POTASSIUM CHANNEL"/>
    <property type="match status" value="1"/>
</dbReference>
<dbReference type="InterPro" id="IPR036721">
    <property type="entry name" value="RCK_C_sf"/>
</dbReference>
<feature type="domain" description="RCK C-terminal" evidence="13">
    <location>
        <begin position="255"/>
        <end position="320"/>
    </location>
</feature>
<keyword evidence="11" id="KW-0407">Ion channel</keyword>
<proteinExistence type="predicted"/>
<protein>
    <recommendedName>
        <fullName evidence="13">RCK C-terminal domain-containing protein</fullName>
    </recommendedName>
</protein>
<dbReference type="InterPro" id="IPR006037">
    <property type="entry name" value="RCK_C"/>
</dbReference>
<evidence type="ECO:0000256" key="7">
    <source>
        <dbReference type="ARBA" id="ARBA00022958"/>
    </source>
</evidence>
<evidence type="ECO:0000256" key="1">
    <source>
        <dbReference type="ARBA" id="ARBA00004141"/>
    </source>
</evidence>
<dbReference type="PANTHER" id="PTHR11537:SF254">
    <property type="entry name" value="POTASSIUM VOLTAGE-GATED CHANNEL PROTEIN SHAB"/>
    <property type="match status" value="1"/>
</dbReference>
<keyword evidence="2" id="KW-0813">Transport</keyword>
<feature type="transmembrane region" description="Helical" evidence="12">
    <location>
        <begin position="224"/>
        <end position="248"/>
    </location>
</feature>
<dbReference type="PROSITE" id="PS51202">
    <property type="entry name" value="RCK_C"/>
    <property type="match status" value="2"/>
</dbReference>
<keyword evidence="6" id="KW-0851">Voltage-gated channel</keyword>
<evidence type="ECO:0000256" key="9">
    <source>
        <dbReference type="ARBA" id="ARBA00023065"/>
    </source>
</evidence>
<reference evidence="15" key="1">
    <citation type="journal article" date="2023" name="Int. J. Syst. Evol. Microbiol.">
        <title>Claveliimonas bilis gen. nov., sp. nov., deoxycholic acid-producing bacteria isolated from human faeces, and reclassification of Sellimonas monacensis Zenner et al. 2021 as Claveliimonas monacensis comb. nov.</title>
        <authorList>
            <person name="Hisatomi A."/>
            <person name="Kastawa N.W.E.P.G."/>
            <person name="Song I."/>
            <person name="Ohkuma M."/>
            <person name="Fukiya S."/>
            <person name="Sakamoto M."/>
        </authorList>
    </citation>
    <scope>NUCLEOTIDE SEQUENCE [LARGE SCALE GENOMIC DNA]</scope>
    <source>
        <strain evidence="15">12BBH14</strain>
    </source>
</reference>
<comment type="subcellular location">
    <subcellularLocation>
        <location evidence="1">Membrane</location>
        <topology evidence="1">Multi-pass membrane protein</topology>
    </subcellularLocation>
</comment>
<feature type="transmembrane region" description="Helical" evidence="12">
    <location>
        <begin position="162"/>
        <end position="183"/>
    </location>
</feature>
<dbReference type="Gene3D" id="3.30.70.1450">
    <property type="entry name" value="Regulator of K+ conductance, C-terminal domain"/>
    <property type="match status" value="2"/>
</dbReference>
<keyword evidence="4 12" id="KW-0812">Transmembrane</keyword>
<sequence length="402" mass="46383">MFKKLGKYKRRIFEIIEVGTKYDYASRIYDFFNAFCIIVNLAVSMLYTFEEYRAQYGTLLLTLEELTVALFLMDYILRIWTAGYLYPDLPVWRATLKYMFSFTGIVDLLSFLPQYLPIFFPSGAIAFRMFRIIRIFRLFRINAYYDALNVITEVIVGKKQQLFSSVFIILMLMFASSLCMYSLEHQAQPDVFSNAFSGIWWAASTLLTVGYGDIYPITTLGKMFGIFIAFLGVGIVAIPTGIISAGFVDQYSRIKRMTEYGPQSAINFIKIHLTDRDPWIDHTISQLHLPDSVIVAVVKRGDRILVPRGNMILRSDDIMVLGAESYQDDKEHIKLKEFLLQKNHPWIGKTIRSLEISRHSIIVLIRRNRKVMIPNGNMILRENDTVILYTQSYLGGDGDIEI</sequence>
<keyword evidence="15" id="KW-1185">Reference proteome</keyword>
<evidence type="ECO:0000256" key="10">
    <source>
        <dbReference type="ARBA" id="ARBA00023136"/>
    </source>
</evidence>
<dbReference type="InterPro" id="IPR028325">
    <property type="entry name" value="VG_K_chnl"/>
</dbReference>
<keyword evidence="9" id="KW-0406">Ion transport</keyword>
<feature type="transmembrane region" description="Helical" evidence="12">
    <location>
        <begin position="195"/>
        <end position="212"/>
    </location>
</feature>
<dbReference type="EMBL" id="AP027742">
    <property type="protein sequence ID" value="BDZ76750.1"/>
    <property type="molecule type" value="Genomic_DNA"/>
</dbReference>
<feature type="transmembrane region" description="Helical" evidence="12">
    <location>
        <begin position="98"/>
        <end position="120"/>
    </location>
</feature>
<dbReference type="Proteomes" id="UP001305815">
    <property type="component" value="Chromosome"/>
</dbReference>
<name>A0ABM8I6J5_9FIRM</name>
<keyword evidence="8 12" id="KW-1133">Transmembrane helix</keyword>
<keyword evidence="3" id="KW-0633">Potassium transport</keyword>
<dbReference type="PRINTS" id="PR00169">
    <property type="entry name" value="KCHANNEL"/>
</dbReference>
<dbReference type="Pfam" id="PF02080">
    <property type="entry name" value="TrkA_C"/>
    <property type="match status" value="2"/>
</dbReference>
<dbReference type="SUPFAM" id="SSF81324">
    <property type="entry name" value="Voltage-gated potassium channels"/>
    <property type="match status" value="1"/>
</dbReference>
<dbReference type="Gene3D" id="1.20.120.350">
    <property type="entry name" value="Voltage-gated potassium channels. Chain C"/>
    <property type="match status" value="1"/>
</dbReference>
<keyword evidence="5" id="KW-0631">Potassium channel</keyword>
<gene>
    <name evidence="14" type="ORF">Lac1_09330</name>
</gene>
<evidence type="ECO:0000313" key="15">
    <source>
        <dbReference type="Proteomes" id="UP001305815"/>
    </source>
</evidence>
<dbReference type="RefSeq" id="WP_316266320.1">
    <property type="nucleotide sequence ID" value="NZ_AP027742.1"/>
</dbReference>
<evidence type="ECO:0000256" key="11">
    <source>
        <dbReference type="ARBA" id="ARBA00023303"/>
    </source>
</evidence>